<dbReference type="RefSeq" id="WP_139698739.1">
    <property type="nucleotide sequence ID" value="NZ_CP074074.1"/>
</dbReference>
<gene>
    <name evidence="2" type="ORF">FGF67_15825</name>
</gene>
<evidence type="ECO:0000313" key="3">
    <source>
        <dbReference type="Proteomes" id="UP000308713"/>
    </source>
</evidence>
<dbReference type="OrthoDB" id="933657at2"/>
<protein>
    <submittedName>
        <fullName evidence="2">Uncharacterized protein</fullName>
    </submittedName>
</protein>
<proteinExistence type="predicted"/>
<feature type="transmembrane region" description="Helical" evidence="1">
    <location>
        <begin position="7"/>
        <end position="28"/>
    </location>
</feature>
<organism evidence="2 3">
    <name type="scientific">Allotamlana fucoidanivorans</name>
    <dbReference type="NCBI Taxonomy" id="2583814"/>
    <lineage>
        <taxon>Bacteria</taxon>
        <taxon>Pseudomonadati</taxon>
        <taxon>Bacteroidota</taxon>
        <taxon>Flavobacteriia</taxon>
        <taxon>Flavobacteriales</taxon>
        <taxon>Flavobacteriaceae</taxon>
        <taxon>Allotamlana</taxon>
    </lineage>
</organism>
<accession>A0A5C4SDA5</accession>
<keyword evidence="1" id="KW-0472">Membrane</keyword>
<evidence type="ECO:0000313" key="2">
    <source>
        <dbReference type="EMBL" id="TNJ41543.1"/>
    </source>
</evidence>
<dbReference type="Proteomes" id="UP000308713">
    <property type="component" value="Unassembled WGS sequence"/>
</dbReference>
<dbReference type="AlphaFoldDB" id="A0A5C4SDA5"/>
<keyword evidence="3" id="KW-1185">Reference proteome</keyword>
<name>A0A5C4SDA5_9FLAO</name>
<keyword evidence="1" id="KW-0812">Transmembrane</keyword>
<dbReference type="EMBL" id="VDCS01000018">
    <property type="protein sequence ID" value="TNJ41543.1"/>
    <property type="molecule type" value="Genomic_DNA"/>
</dbReference>
<evidence type="ECO:0000256" key="1">
    <source>
        <dbReference type="SAM" id="Phobius"/>
    </source>
</evidence>
<reference evidence="2 3" key="1">
    <citation type="submission" date="2019-05" db="EMBL/GenBank/DDBJ databases">
        <title>Tamlana fucoidanivorans sp. nov., isolated from the surface of algae collected from Fujian province in China.</title>
        <authorList>
            <person name="Li J."/>
        </authorList>
    </citation>
    <scope>NUCLEOTIDE SEQUENCE [LARGE SCALE GENOMIC DNA]</scope>
    <source>
        <strain evidence="2 3">CW2-9</strain>
    </source>
</reference>
<comment type="caution">
    <text evidence="2">The sequence shown here is derived from an EMBL/GenBank/DDBJ whole genome shotgun (WGS) entry which is preliminary data.</text>
</comment>
<sequence length="236" mass="27358">MKKVLKIILGGLVFLTLPSLLFFAFFYFKYHENLPEGTSGNQADTLAYNMLNALNYEAYKNTDMIEWTFKNRRHYIWNKSKNTCEVLWKSYRVDLNLANPTKSTVFIHGFRNESDISHDLIKKALRYFNNDSFWLVAPYKVFDKGTERKLVKIANKDALLVTYSSGGTTPGDSYLWLLDDNDKPYAFKMWTSILPIDGLEASWDNWITTNTGAMLPTFHKFLFLGLEITHIKTSSN</sequence>
<keyword evidence="1" id="KW-1133">Transmembrane helix</keyword>